<sequence>MSSDTSRSFMRPSDFQTSDYQATTSVTKVKKPSELIKEIDSMDKKFSKQSITSETIEKKSIMTSSHKSESSSTVTKKFGNF</sequence>
<dbReference type="AlphaFoldDB" id="S4PYX4"/>
<feature type="compositionally biased region" description="Low complexity" evidence="1">
    <location>
        <begin position="61"/>
        <end position="81"/>
    </location>
</feature>
<accession>S4PYX4</accession>
<name>S4PYX4_9NEOP</name>
<protein>
    <submittedName>
        <fullName evidence="2">Uncharacterized protein</fullName>
    </submittedName>
</protein>
<reference evidence="2" key="2">
    <citation type="submission" date="2013-05" db="EMBL/GenBank/DDBJ databases">
        <authorList>
            <person name="Carter J.-M."/>
            <person name="Baker S.C."/>
            <person name="Pink R."/>
            <person name="Carter D.R.F."/>
            <person name="Collins A."/>
            <person name="Tomlin J."/>
            <person name="Gibbs M."/>
            <person name="Breuker C.J."/>
        </authorList>
    </citation>
    <scope>NUCLEOTIDE SEQUENCE</scope>
    <source>
        <tissue evidence="2">Ovary</tissue>
    </source>
</reference>
<proteinExistence type="predicted"/>
<dbReference type="EMBL" id="GAIX01002533">
    <property type="protein sequence ID" value="JAA90027.1"/>
    <property type="molecule type" value="Transcribed_RNA"/>
</dbReference>
<evidence type="ECO:0000256" key="1">
    <source>
        <dbReference type="SAM" id="MobiDB-lite"/>
    </source>
</evidence>
<evidence type="ECO:0000313" key="2">
    <source>
        <dbReference type="EMBL" id="JAA90027.1"/>
    </source>
</evidence>
<feature type="region of interest" description="Disordered" evidence="1">
    <location>
        <begin position="58"/>
        <end position="81"/>
    </location>
</feature>
<organism evidence="2">
    <name type="scientific">Pararge aegeria</name>
    <name type="common">speckled wood butterfly</name>
    <dbReference type="NCBI Taxonomy" id="116150"/>
    <lineage>
        <taxon>Eukaryota</taxon>
        <taxon>Metazoa</taxon>
        <taxon>Ecdysozoa</taxon>
        <taxon>Arthropoda</taxon>
        <taxon>Hexapoda</taxon>
        <taxon>Insecta</taxon>
        <taxon>Pterygota</taxon>
        <taxon>Neoptera</taxon>
        <taxon>Endopterygota</taxon>
        <taxon>Lepidoptera</taxon>
        <taxon>Glossata</taxon>
        <taxon>Ditrysia</taxon>
        <taxon>Papilionoidea</taxon>
        <taxon>Nymphalidae</taxon>
        <taxon>Satyrinae</taxon>
        <taxon>Satyrini</taxon>
        <taxon>Parargina</taxon>
        <taxon>Pararge</taxon>
    </lineage>
</organism>
<reference evidence="2" key="1">
    <citation type="journal article" date="2013" name="BMC Genomics">
        <title>Unscrambling butterfly oogenesis.</title>
        <authorList>
            <person name="Carter J.M."/>
            <person name="Baker S.C."/>
            <person name="Pink R."/>
            <person name="Carter D.R."/>
            <person name="Collins A."/>
            <person name="Tomlin J."/>
            <person name="Gibbs M."/>
            <person name="Breuker C.J."/>
        </authorList>
    </citation>
    <scope>NUCLEOTIDE SEQUENCE</scope>
    <source>
        <tissue evidence="2">Ovary</tissue>
    </source>
</reference>
<feature type="region of interest" description="Disordered" evidence="1">
    <location>
        <begin position="1"/>
        <end position="27"/>
    </location>
</feature>